<comment type="caution">
    <text evidence="3">The sequence shown here is derived from an EMBL/GenBank/DDBJ whole genome shotgun (WGS) entry which is preliminary data.</text>
</comment>
<proteinExistence type="predicted"/>
<evidence type="ECO:0000259" key="2">
    <source>
        <dbReference type="Pfam" id="PF18557"/>
    </source>
</evidence>
<protein>
    <submittedName>
        <fullName evidence="3">NepR family anti-sigma factor</fullName>
    </submittedName>
</protein>
<dbReference type="Proteomes" id="UP001343492">
    <property type="component" value="Unassembled WGS sequence"/>
</dbReference>
<feature type="region of interest" description="Disordered" evidence="1">
    <location>
        <begin position="44"/>
        <end position="65"/>
    </location>
</feature>
<feature type="region of interest" description="Disordered" evidence="1">
    <location>
        <begin position="1"/>
        <end position="29"/>
    </location>
</feature>
<feature type="domain" description="Anti-sigma factor NepR" evidence="2">
    <location>
        <begin position="26"/>
        <end position="59"/>
    </location>
</feature>
<feature type="compositionally biased region" description="Basic and acidic residues" evidence="1">
    <location>
        <begin position="20"/>
        <end position="29"/>
    </location>
</feature>
<dbReference type="Pfam" id="PF18557">
    <property type="entry name" value="NepR"/>
    <property type="match status" value="1"/>
</dbReference>
<accession>A0ABU7GG47</accession>
<dbReference type="InterPro" id="IPR041649">
    <property type="entry name" value="NepR"/>
</dbReference>
<feature type="compositionally biased region" description="Basic and acidic residues" evidence="1">
    <location>
        <begin position="48"/>
        <end position="58"/>
    </location>
</feature>
<sequence length="65" mass="7009">MAADKQQPGKAKAQGSRAHSKGDDARPEWAEGLRALYDSVVDEPLPDSFKDLLDRLDDPSPNGSS</sequence>
<evidence type="ECO:0000256" key="1">
    <source>
        <dbReference type="SAM" id="MobiDB-lite"/>
    </source>
</evidence>
<name>A0ABU7GG47_9SPHN</name>
<dbReference type="RefSeq" id="WP_354145155.1">
    <property type="nucleotide sequence ID" value="NZ_JAZDQV010000009.1"/>
</dbReference>
<organism evidence="3 4">
    <name type="scientific">Altererythrobacter litoralis</name>
    <dbReference type="NCBI Taxonomy" id="3113904"/>
    <lineage>
        <taxon>Bacteria</taxon>
        <taxon>Pseudomonadati</taxon>
        <taxon>Pseudomonadota</taxon>
        <taxon>Alphaproteobacteria</taxon>
        <taxon>Sphingomonadales</taxon>
        <taxon>Erythrobacteraceae</taxon>
        <taxon>Altererythrobacter</taxon>
    </lineage>
</organism>
<reference evidence="3 4" key="1">
    <citation type="submission" date="2024-01" db="EMBL/GenBank/DDBJ databases">
        <title>The genome sequence of Erythrobacteraceae sp. strain 1XM1-14.</title>
        <authorList>
            <person name="Liu Y."/>
        </authorList>
    </citation>
    <scope>NUCLEOTIDE SEQUENCE [LARGE SCALE GENOMIC DNA]</scope>
    <source>
        <strain evidence="3 4">1XM1-14</strain>
    </source>
</reference>
<keyword evidence="4" id="KW-1185">Reference proteome</keyword>
<dbReference type="EMBL" id="JAZDQV010000009">
    <property type="protein sequence ID" value="MEE1878052.1"/>
    <property type="molecule type" value="Genomic_DNA"/>
</dbReference>
<gene>
    <name evidence="3" type="ORF">VRS74_10190</name>
</gene>
<evidence type="ECO:0000313" key="4">
    <source>
        <dbReference type="Proteomes" id="UP001343492"/>
    </source>
</evidence>
<evidence type="ECO:0000313" key="3">
    <source>
        <dbReference type="EMBL" id="MEE1878052.1"/>
    </source>
</evidence>